<feature type="compositionally biased region" description="Polar residues" evidence="2">
    <location>
        <begin position="189"/>
        <end position="203"/>
    </location>
</feature>
<dbReference type="GO" id="GO:0015074">
    <property type="term" value="P:DNA integration"/>
    <property type="evidence" value="ECO:0007669"/>
    <property type="project" value="InterPro"/>
</dbReference>
<evidence type="ECO:0000259" key="3">
    <source>
        <dbReference type="PROSITE" id="PS50994"/>
    </source>
</evidence>
<keyword evidence="5" id="KW-1185">Reference proteome</keyword>
<evidence type="ECO:0000313" key="5">
    <source>
        <dbReference type="Proteomes" id="UP001066276"/>
    </source>
</evidence>
<dbReference type="InterPro" id="IPR001584">
    <property type="entry name" value="Integrase_cat-core"/>
</dbReference>
<gene>
    <name evidence="4" type="ORF">NDU88_000680</name>
</gene>
<dbReference type="PROSITE" id="PS50994">
    <property type="entry name" value="INTEGRASE"/>
    <property type="match status" value="1"/>
</dbReference>
<dbReference type="FunFam" id="3.30.420.10:FF:000032">
    <property type="entry name" value="Retrovirus-related Pol polyprotein from transposon 297-like Protein"/>
    <property type="match status" value="1"/>
</dbReference>
<dbReference type="AlphaFoldDB" id="A0AAV7N8L3"/>
<dbReference type="Pfam" id="PF17921">
    <property type="entry name" value="Integrase_H2C2"/>
    <property type="match status" value="1"/>
</dbReference>
<comment type="caution">
    <text evidence="4">The sequence shown here is derived from an EMBL/GenBank/DDBJ whole genome shotgun (WGS) entry which is preliminary data.</text>
</comment>
<dbReference type="InterPro" id="IPR041588">
    <property type="entry name" value="Integrase_H2C2"/>
</dbReference>
<sequence length="644" mass="71300">MASLQVGSTVCPEQIRVHTEATLVSEGGVDLATLAAWPPNMQKYRQQLLINGQSVEGLRDTGASVTMVTEKLVSPGQYLAGQTYPVTNADNQTKVHPMAMVTLEWGGVNGLKQVVVSSNIPVDCLLGNDLESSAWAEVELKTHAAMLGIPELVCVKTRAQCKAQDEKVVLEPGKRSEPTKRKGKKTGEPASTQQEKVNLSSQEELLPSEGTEPLELEPCQVELLGPGGPSREQLCKGQETCPSLEGLRQQTAEESNGKITGTHRVYWEDGLLYTEARDPKPGITRRVVVPLEFREFILTLAHDIPLAGHLGQTKTWERLVNHFYWPNMCQKVKEFCVSCATCQASGKTGGHPKPPLIPLPVVGIPFERVGVDIVGPLEPPTASGNQYILVVVDHATRYPEAIPLRSTTAPAVARALIGIFTRVGFPKEVVSDRGTNFMSAYLKHMGNECGVTYKFTTPYHPQTNGLVERFNKTLKGMIMGLPEKLKRRWDVLLPCLLFAYREVPQKGVEFSPFELLFGHPVRGPLALVKEGWERPLHEPKQDIVDYVLGLRSRMAEYMEKASKNLEASQQLQKVWYDQKAAMVEFQPVQKVWVLEPVAPRALQDRWSGPYPVLEKKSQVTYLVDLGTSRTPQKGDPCEPPQTLP</sequence>
<dbReference type="Gene3D" id="3.30.420.10">
    <property type="entry name" value="Ribonuclease H-like superfamily/Ribonuclease H"/>
    <property type="match status" value="1"/>
</dbReference>
<dbReference type="InterPro" id="IPR012337">
    <property type="entry name" value="RNaseH-like_sf"/>
</dbReference>
<organism evidence="4 5">
    <name type="scientific">Pleurodeles waltl</name>
    <name type="common">Iberian ribbed newt</name>
    <dbReference type="NCBI Taxonomy" id="8319"/>
    <lineage>
        <taxon>Eukaryota</taxon>
        <taxon>Metazoa</taxon>
        <taxon>Chordata</taxon>
        <taxon>Craniata</taxon>
        <taxon>Vertebrata</taxon>
        <taxon>Euteleostomi</taxon>
        <taxon>Amphibia</taxon>
        <taxon>Batrachia</taxon>
        <taxon>Caudata</taxon>
        <taxon>Salamandroidea</taxon>
        <taxon>Salamandridae</taxon>
        <taxon>Pleurodelinae</taxon>
        <taxon>Pleurodeles</taxon>
    </lineage>
</organism>
<dbReference type="GO" id="GO:0003676">
    <property type="term" value="F:nucleic acid binding"/>
    <property type="evidence" value="ECO:0007669"/>
    <property type="project" value="InterPro"/>
</dbReference>
<evidence type="ECO:0000256" key="2">
    <source>
        <dbReference type="SAM" id="MobiDB-lite"/>
    </source>
</evidence>
<dbReference type="InterPro" id="IPR050951">
    <property type="entry name" value="Retrovirus_Pol_polyprotein"/>
</dbReference>
<feature type="region of interest" description="Disordered" evidence="2">
    <location>
        <begin position="169"/>
        <end position="212"/>
    </location>
</feature>
<dbReference type="Gene3D" id="2.40.70.10">
    <property type="entry name" value="Acid Proteases"/>
    <property type="match status" value="1"/>
</dbReference>
<protein>
    <recommendedName>
        <fullName evidence="1">Gypsy retrotransposon integrase-like protein 1</fullName>
    </recommendedName>
</protein>
<reference evidence="4" key="1">
    <citation type="journal article" date="2022" name="bioRxiv">
        <title>Sequencing and chromosome-scale assembly of the giantPleurodeles waltlgenome.</title>
        <authorList>
            <person name="Brown T."/>
            <person name="Elewa A."/>
            <person name="Iarovenko S."/>
            <person name="Subramanian E."/>
            <person name="Araus A.J."/>
            <person name="Petzold A."/>
            <person name="Susuki M."/>
            <person name="Suzuki K.-i.T."/>
            <person name="Hayashi T."/>
            <person name="Toyoda A."/>
            <person name="Oliveira C."/>
            <person name="Osipova E."/>
            <person name="Leigh N.D."/>
            <person name="Simon A."/>
            <person name="Yun M.H."/>
        </authorList>
    </citation>
    <scope>NUCLEOTIDE SEQUENCE</scope>
    <source>
        <strain evidence="4">20211129_DDA</strain>
        <tissue evidence="4">Liver</tissue>
    </source>
</reference>
<dbReference type="Pfam" id="PF00665">
    <property type="entry name" value="rve"/>
    <property type="match status" value="1"/>
</dbReference>
<evidence type="ECO:0000256" key="1">
    <source>
        <dbReference type="ARBA" id="ARBA00039658"/>
    </source>
</evidence>
<dbReference type="Pfam" id="PF13975">
    <property type="entry name" value="gag-asp_proteas"/>
    <property type="match status" value="1"/>
</dbReference>
<dbReference type="InterPro" id="IPR021109">
    <property type="entry name" value="Peptidase_aspartic_dom_sf"/>
</dbReference>
<proteinExistence type="predicted"/>
<dbReference type="SUPFAM" id="SSF53098">
    <property type="entry name" value="Ribonuclease H-like"/>
    <property type="match status" value="1"/>
</dbReference>
<dbReference type="FunFam" id="1.10.340.70:FF:000001">
    <property type="entry name" value="Retrovirus-related Pol polyprotein from transposon gypsy-like Protein"/>
    <property type="match status" value="1"/>
</dbReference>
<dbReference type="EMBL" id="JANPWB010000012">
    <property type="protein sequence ID" value="KAJ1112416.1"/>
    <property type="molecule type" value="Genomic_DNA"/>
</dbReference>
<feature type="compositionally biased region" description="Basic and acidic residues" evidence="2">
    <location>
        <begin position="169"/>
        <end position="180"/>
    </location>
</feature>
<feature type="domain" description="Integrase catalytic" evidence="3">
    <location>
        <begin position="361"/>
        <end position="520"/>
    </location>
</feature>
<dbReference type="PANTHER" id="PTHR37984:SF15">
    <property type="entry name" value="INTEGRASE CATALYTIC DOMAIN-CONTAINING PROTEIN"/>
    <property type="match status" value="1"/>
</dbReference>
<dbReference type="PANTHER" id="PTHR37984">
    <property type="entry name" value="PROTEIN CBG26694"/>
    <property type="match status" value="1"/>
</dbReference>
<dbReference type="InterPro" id="IPR036397">
    <property type="entry name" value="RNaseH_sf"/>
</dbReference>
<dbReference type="Proteomes" id="UP001066276">
    <property type="component" value="Chromosome 8"/>
</dbReference>
<evidence type="ECO:0000313" key="4">
    <source>
        <dbReference type="EMBL" id="KAJ1112416.1"/>
    </source>
</evidence>
<name>A0AAV7N8L3_PLEWA</name>
<dbReference type="SUPFAM" id="SSF50630">
    <property type="entry name" value="Acid proteases"/>
    <property type="match status" value="1"/>
</dbReference>
<accession>A0AAV7N8L3</accession>
<dbReference type="Gene3D" id="1.10.340.70">
    <property type="match status" value="1"/>
</dbReference>